<dbReference type="GO" id="GO:0034354">
    <property type="term" value="P:'de novo' NAD+ biosynthetic process from L-tryptophan"/>
    <property type="evidence" value="ECO:0007669"/>
    <property type="project" value="TreeGrafter"/>
</dbReference>
<gene>
    <name evidence="6" type="ORF">HJG60_006558</name>
</gene>
<keyword evidence="3 5" id="KW-0408">Iron</keyword>
<accession>A0A833YSH2</accession>
<evidence type="ECO:0000256" key="4">
    <source>
        <dbReference type="ARBA" id="ARBA00023079"/>
    </source>
</evidence>
<dbReference type="PANTHER" id="PTHR28657">
    <property type="entry name" value="INDOLEAMINE 2,3-DIOXYGENASE"/>
    <property type="match status" value="1"/>
</dbReference>
<reference evidence="6 7" key="1">
    <citation type="journal article" date="2020" name="Nature">
        <title>Six reference-quality genomes reveal evolution of bat adaptations.</title>
        <authorList>
            <person name="Jebb D."/>
            <person name="Huang Z."/>
            <person name="Pippel M."/>
            <person name="Hughes G.M."/>
            <person name="Lavrichenko K."/>
            <person name="Devanna P."/>
            <person name="Winkler S."/>
            <person name="Jermiin L.S."/>
            <person name="Skirmuntt E.C."/>
            <person name="Katzourakis A."/>
            <person name="Burkitt-Gray L."/>
            <person name="Ray D.A."/>
            <person name="Sullivan K.A.M."/>
            <person name="Roscito J.G."/>
            <person name="Kirilenko B.M."/>
            <person name="Davalos L.M."/>
            <person name="Corthals A.P."/>
            <person name="Power M.L."/>
            <person name="Jones G."/>
            <person name="Ransome R.D."/>
            <person name="Dechmann D.K.N."/>
            <person name="Locatelli A.G."/>
            <person name="Puechmaille S.J."/>
            <person name="Fedrigo O."/>
            <person name="Jarvis E.D."/>
            <person name="Hiller M."/>
            <person name="Vernes S.C."/>
            <person name="Myers E.W."/>
            <person name="Teeling E.C."/>
        </authorList>
    </citation>
    <scope>NUCLEOTIDE SEQUENCE [LARGE SCALE GENOMIC DNA]</scope>
    <source>
        <strain evidence="6">Bat1K_MPI-CBG_1</strain>
    </source>
</reference>
<evidence type="ECO:0000256" key="1">
    <source>
        <dbReference type="ARBA" id="ARBA00007119"/>
    </source>
</evidence>
<dbReference type="EC" id="1.13.11.52" evidence="5"/>
<name>A0A833YSH2_9CHIR</name>
<comment type="similarity">
    <text evidence="1 5">Belongs to the indoleamine 2,3-dioxygenase family.</text>
</comment>
<evidence type="ECO:0000256" key="5">
    <source>
        <dbReference type="RuleBase" id="RU369119"/>
    </source>
</evidence>
<dbReference type="GO" id="GO:0020037">
    <property type="term" value="F:heme binding"/>
    <property type="evidence" value="ECO:0007669"/>
    <property type="project" value="UniProtKB-UniRule"/>
</dbReference>
<keyword evidence="5 6" id="KW-0223">Dioxygenase</keyword>
<comment type="caution">
    <text evidence="6">The sequence shown here is derived from an EMBL/GenBank/DDBJ whole genome shotgun (WGS) entry which is preliminary data.</text>
</comment>
<comment type="catalytic activity">
    <reaction evidence="5">
        <text>L-tryptophan + O2 = N-formyl-L-kynurenine</text>
        <dbReference type="Rhea" id="RHEA:24536"/>
        <dbReference type="ChEBI" id="CHEBI:15379"/>
        <dbReference type="ChEBI" id="CHEBI:57912"/>
        <dbReference type="ChEBI" id="CHEBI:58629"/>
    </reaction>
</comment>
<protein>
    <recommendedName>
        <fullName evidence="5">Indoleamine 2,3-dioxygenase 1</fullName>
        <shortName evidence="5">IDO-1</shortName>
        <ecNumber evidence="5">1.13.11.52</ecNumber>
    </recommendedName>
</protein>
<dbReference type="GO" id="GO:0019441">
    <property type="term" value="P:L-tryptophan catabolic process to kynurenine"/>
    <property type="evidence" value="ECO:0007669"/>
    <property type="project" value="UniProtKB-UniRule"/>
</dbReference>
<evidence type="ECO:0000313" key="6">
    <source>
        <dbReference type="EMBL" id="KAF6084123.1"/>
    </source>
</evidence>
<comment type="catalytic activity">
    <reaction evidence="5">
        <text>D-tryptophan + O2 = N-formyl-D-kynurenine</text>
        <dbReference type="Rhea" id="RHEA:14189"/>
        <dbReference type="ChEBI" id="CHEBI:15379"/>
        <dbReference type="ChEBI" id="CHEBI:57719"/>
        <dbReference type="ChEBI" id="CHEBI:60051"/>
        <dbReference type="EC" id="1.13.11.52"/>
    </reaction>
</comment>
<dbReference type="Pfam" id="PF01231">
    <property type="entry name" value="IDO"/>
    <property type="match status" value="1"/>
</dbReference>
<dbReference type="GO" id="GO:0004833">
    <property type="term" value="F:L-tryptophan 2,3-dioxygenase activity"/>
    <property type="evidence" value="ECO:0007669"/>
    <property type="project" value="TreeGrafter"/>
</dbReference>
<sequence length="166" mass="19098">MKSLEEISKKYHVDEHVGFALPNPLEELPLRYDPWISIAKNIPDLIENGELRAEVEKLPMISIDGLSGHRQQRLARLVLGYITMAYVWYKGDEDVRKVLPSNIAIPYCELSEKLGLPPILLYADCVLANWKKIDPEGYVSRTWTSCFHFLVGTALKHSFSLLSWWK</sequence>
<dbReference type="AlphaFoldDB" id="A0A833YSH2"/>
<dbReference type="Proteomes" id="UP000664940">
    <property type="component" value="Unassembled WGS sequence"/>
</dbReference>
<comment type="subunit">
    <text evidence="5">Monomer.</text>
</comment>
<evidence type="ECO:0000256" key="2">
    <source>
        <dbReference type="ARBA" id="ARBA00022723"/>
    </source>
</evidence>
<dbReference type="GO" id="GO:0046872">
    <property type="term" value="F:metal ion binding"/>
    <property type="evidence" value="ECO:0007669"/>
    <property type="project" value="UniProtKB-UniRule"/>
</dbReference>
<dbReference type="GO" id="GO:0002376">
    <property type="term" value="P:immune system process"/>
    <property type="evidence" value="ECO:0007669"/>
    <property type="project" value="UniProtKB-KW"/>
</dbReference>
<keyword evidence="5" id="KW-0963">Cytoplasm</keyword>
<keyword evidence="5" id="KW-0391">Immunity</keyword>
<evidence type="ECO:0000313" key="7">
    <source>
        <dbReference type="Proteomes" id="UP000664940"/>
    </source>
</evidence>
<dbReference type="InterPro" id="IPR000898">
    <property type="entry name" value="Indolamine_dOase"/>
</dbReference>
<evidence type="ECO:0000256" key="3">
    <source>
        <dbReference type="ARBA" id="ARBA00023004"/>
    </source>
</evidence>
<keyword evidence="2 5" id="KW-0479">Metal-binding</keyword>
<keyword evidence="4 5" id="KW-0823">Tryptophan catabolism</keyword>
<dbReference type="PANTHER" id="PTHR28657:SF2">
    <property type="entry name" value="INDOLEAMINE 2,3-DIOXYGENASE 1"/>
    <property type="match status" value="1"/>
</dbReference>
<dbReference type="GO" id="GO:0005829">
    <property type="term" value="C:cytosol"/>
    <property type="evidence" value="ECO:0007669"/>
    <property type="project" value="UniProtKB-SubCell"/>
</dbReference>
<proteinExistence type="inferred from homology"/>
<keyword evidence="5" id="KW-0560">Oxidoreductase</keyword>
<dbReference type="InterPro" id="IPR037217">
    <property type="entry name" value="Trp/Indoleamine_2_3_dOase-like"/>
</dbReference>
<dbReference type="EMBL" id="JABVXQ010000012">
    <property type="protein sequence ID" value="KAF6084123.1"/>
    <property type="molecule type" value="Genomic_DNA"/>
</dbReference>
<organism evidence="6 7">
    <name type="scientific">Phyllostomus discolor</name>
    <name type="common">pale spear-nosed bat</name>
    <dbReference type="NCBI Taxonomy" id="89673"/>
    <lineage>
        <taxon>Eukaryota</taxon>
        <taxon>Metazoa</taxon>
        <taxon>Chordata</taxon>
        <taxon>Craniata</taxon>
        <taxon>Vertebrata</taxon>
        <taxon>Euteleostomi</taxon>
        <taxon>Mammalia</taxon>
        <taxon>Eutheria</taxon>
        <taxon>Laurasiatheria</taxon>
        <taxon>Chiroptera</taxon>
        <taxon>Yangochiroptera</taxon>
        <taxon>Phyllostomidae</taxon>
        <taxon>Phyllostominae</taxon>
        <taxon>Phyllostomus</taxon>
    </lineage>
</organism>
<dbReference type="SUPFAM" id="SSF140959">
    <property type="entry name" value="Indolic compounds 2,3-dioxygenase-like"/>
    <property type="match status" value="1"/>
</dbReference>
<comment type="subcellular location">
    <subcellularLocation>
        <location evidence="5">Cytoplasm</location>
        <location evidence="5">Cytosol</location>
    </subcellularLocation>
</comment>
<comment type="function">
    <text evidence="5">Catalyzes the first and rate limiting step of the catabolism of tryptophan along the kynurenine pathway. Involved in immune regulation.</text>
</comment>
<keyword evidence="5" id="KW-0349">Heme</keyword>
<dbReference type="GO" id="GO:0033754">
    <property type="term" value="F:indoleamine 2,3-dioxygenase activity"/>
    <property type="evidence" value="ECO:0007669"/>
    <property type="project" value="UniProtKB-EC"/>
</dbReference>